<reference evidence="3" key="2">
    <citation type="submission" date="2015-01" db="EMBL/GenBank/DDBJ databases">
        <title>Evolutionary Origins and Diversification of the Mycorrhizal Mutualists.</title>
        <authorList>
            <consortium name="DOE Joint Genome Institute"/>
            <consortium name="Mycorrhizal Genomics Consortium"/>
            <person name="Kohler A."/>
            <person name="Kuo A."/>
            <person name="Nagy L.G."/>
            <person name="Floudas D."/>
            <person name="Copeland A."/>
            <person name="Barry K.W."/>
            <person name="Cichocki N."/>
            <person name="Veneault-Fourrey C."/>
            <person name="LaButti K."/>
            <person name="Lindquist E.A."/>
            <person name="Lipzen A."/>
            <person name="Lundell T."/>
            <person name="Morin E."/>
            <person name="Murat C."/>
            <person name="Riley R."/>
            <person name="Ohm R."/>
            <person name="Sun H."/>
            <person name="Tunlid A."/>
            <person name="Henrissat B."/>
            <person name="Grigoriev I.V."/>
            <person name="Hibbett D.S."/>
            <person name="Martin F."/>
        </authorList>
    </citation>
    <scope>NUCLEOTIDE SEQUENCE [LARGE SCALE GENOMIC DNA]</scope>
    <source>
        <strain evidence="3">LaAM-08-1</strain>
    </source>
</reference>
<dbReference type="Proteomes" id="UP000054477">
    <property type="component" value="Unassembled WGS sequence"/>
</dbReference>
<protein>
    <submittedName>
        <fullName evidence="2">Uncharacterized protein</fullName>
    </submittedName>
</protein>
<sequence>MVAVRLPSFRNCATTCFVTFIFMGIYCMLSKTSQKYVYITTSTSTVHVNSLLAVLDTRAALWNEVPEYLPSLRSRLPPLNLSRYPACLCQT</sequence>
<organism evidence="2 3">
    <name type="scientific">Laccaria amethystina LaAM-08-1</name>
    <dbReference type="NCBI Taxonomy" id="1095629"/>
    <lineage>
        <taxon>Eukaryota</taxon>
        <taxon>Fungi</taxon>
        <taxon>Dikarya</taxon>
        <taxon>Basidiomycota</taxon>
        <taxon>Agaricomycotina</taxon>
        <taxon>Agaricomycetes</taxon>
        <taxon>Agaricomycetidae</taxon>
        <taxon>Agaricales</taxon>
        <taxon>Agaricineae</taxon>
        <taxon>Hydnangiaceae</taxon>
        <taxon>Laccaria</taxon>
    </lineage>
</organism>
<accession>A0A0C9XNH3</accession>
<keyword evidence="1" id="KW-1133">Transmembrane helix</keyword>
<evidence type="ECO:0000313" key="3">
    <source>
        <dbReference type="Proteomes" id="UP000054477"/>
    </source>
</evidence>
<gene>
    <name evidence="2" type="ORF">K443DRAFT_503797</name>
</gene>
<name>A0A0C9XNH3_9AGAR</name>
<reference evidence="2 3" key="1">
    <citation type="submission" date="2014-04" db="EMBL/GenBank/DDBJ databases">
        <authorList>
            <consortium name="DOE Joint Genome Institute"/>
            <person name="Kuo A."/>
            <person name="Kohler A."/>
            <person name="Nagy L.G."/>
            <person name="Floudas D."/>
            <person name="Copeland A."/>
            <person name="Barry K.W."/>
            <person name="Cichocki N."/>
            <person name="Veneault-Fourrey C."/>
            <person name="LaButti K."/>
            <person name="Lindquist E.A."/>
            <person name="Lipzen A."/>
            <person name="Lundell T."/>
            <person name="Morin E."/>
            <person name="Murat C."/>
            <person name="Sun H."/>
            <person name="Tunlid A."/>
            <person name="Henrissat B."/>
            <person name="Grigoriev I.V."/>
            <person name="Hibbett D.S."/>
            <person name="Martin F."/>
            <person name="Nordberg H.P."/>
            <person name="Cantor M.N."/>
            <person name="Hua S.X."/>
        </authorList>
    </citation>
    <scope>NUCLEOTIDE SEQUENCE [LARGE SCALE GENOMIC DNA]</scope>
    <source>
        <strain evidence="2 3">LaAM-08-1</strain>
    </source>
</reference>
<feature type="transmembrane region" description="Helical" evidence="1">
    <location>
        <begin position="12"/>
        <end position="29"/>
    </location>
</feature>
<evidence type="ECO:0000256" key="1">
    <source>
        <dbReference type="SAM" id="Phobius"/>
    </source>
</evidence>
<dbReference type="EMBL" id="KN838585">
    <property type="protein sequence ID" value="KIK03009.1"/>
    <property type="molecule type" value="Genomic_DNA"/>
</dbReference>
<proteinExistence type="predicted"/>
<keyword evidence="3" id="KW-1185">Reference proteome</keyword>
<dbReference type="AlphaFoldDB" id="A0A0C9XNH3"/>
<keyword evidence="1" id="KW-0472">Membrane</keyword>
<evidence type="ECO:0000313" key="2">
    <source>
        <dbReference type="EMBL" id="KIK03009.1"/>
    </source>
</evidence>
<dbReference type="HOGENOM" id="CLU_2427371_0_0_1"/>
<keyword evidence="1" id="KW-0812">Transmembrane</keyword>